<feature type="transmembrane region" description="Helical" evidence="1">
    <location>
        <begin position="27"/>
        <end position="47"/>
    </location>
</feature>
<keyword evidence="3" id="KW-1185">Reference proteome</keyword>
<sequence>MQYLLAFVVGGLICAIGQLIIDGTRLTAGHTMVLFVVAGAVLSGLGLYEPLVRLAGAGAFVPVSNFGHVLTKGIVDHLGREGLWGALSGAFEVAGAAIAASILFGFAMAVIFHPRG</sequence>
<dbReference type="InterPro" id="IPR005562">
    <property type="entry name" value="SpoVA"/>
</dbReference>
<dbReference type="PANTHER" id="PTHR38450">
    <property type="entry name" value="STAGE V SPORULATION PROTEIN AC-RELATED"/>
    <property type="match status" value="1"/>
</dbReference>
<protein>
    <submittedName>
        <fullName evidence="2">SpoVA/SpoVAEb family sporulation membrane protein</fullName>
    </submittedName>
</protein>
<evidence type="ECO:0000313" key="3">
    <source>
        <dbReference type="Proteomes" id="UP001333102"/>
    </source>
</evidence>
<dbReference type="Pfam" id="PF03862">
    <property type="entry name" value="SpoVAC_SpoVAEB"/>
    <property type="match status" value="1"/>
</dbReference>
<keyword evidence="1" id="KW-0472">Membrane</keyword>
<proteinExistence type="predicted"/>
<evidence type="ECO:0000313" key="2">
    <source>
        <dbReference type="EMBL" id="WRP15887.1"/>
    </source>
</evidence>
<keyword evidence="1" id="KW-0812">Transmembrane</keyword>
<name>A0ABZ1BSX7_9FIRM</name>
<dbReference type="Proteomes" id="UP001333102">
    <property type="component" value="Chromosome"/>
</dbReference>
<keyword evidence="1" id="KW-1133">Transmembrane helix</keyword>
<evidence type="ECO:0000256" key="1">
    <source>
        <dbReference type="SAM" id="Phobius"/>
    </source>
</evidence>
<reference evidence="3" key="1">
    <citation type="submission" date="2023-12" db="EMBL/GenBank/DDBJ databases">
        <title>Novel isolates from deep terrestrial aquifers shed light on the physiology and ecology of the class Limnochordia.</title>
        <authorList>
            <person name="Karnachuk O.V."/>
            <person name="Lukina A.P."/>
            <person name="Avakyan M.R."/>
            <person name="Kadnikov V."/>
            <person name="Begmatov S."/>
            <person name="Beletsky A.V."/>
            <person name="Mardanov A.V."/>
            <person name="Ravin N.V."/>
        </authorList>
    </citation>
    <scope>NUCLEOTIDE SEQUENCE [LARGE SCALE GENOMIC DNA]</scope>
    <source>
        <strain evidence="3">LN</strain>
    </source>
</reference>
<organism evidence="2 3">
    <name type="scientific">Geochorda subterranea</name>
    <dbReference type="NCBI Taxonomy" id="3109564"/>
    <lineage>
        <taxon>Bacteria</taxon>
        <taxon>Bacillati</taxon>
        <taxon>Bacillota</taxon>
        <taxon>Limnochordia</taxon>
        <taxon>Limnochordales</taxon>
        <taxon>Geochordaceae</taxon>
        <taxon>Geochorda</taxon>
    </lineage>
</organism>
<accession>A0ABZ1BSX7</accession>
<dbReference type="RefSeq" id="WP_324670296.1">
    <property type="nucleotide sequence ID" value="NZ_CP141614.1"/>
</dbReference>
<dbReference type="EMBL" id="CP141614">
    <property type="protein sequence ID" value="WRP15887.1"/>
    <property type="molecule type" value="Genomic_DNA"/>
</dbReference>
<dbReference type="PANTHER" id="PTHR38450:SF2">
    <property type="entry name" value="STAGE V SPORULATION PROTEIN AEB"/>
    <property type="match status" value="1"/>
</dbReference>
<gene>
    <name evidence="2" type="ORF">VLY81_06980</name>
</gene>
<feature type="transmembrane region" description="Helical" evidence="1">
    <location>
        <begin position="83"/>
        <end position="112"/>
    </location>
</feature>